<accession>A0ABS8S403</accession>
<dbReference type="InterPro" id="IPR044730">
    <property type="entry name" value="RNase_H-like_dom_plant"/>
</dbReference>
<reference evidence="2 3" key="1">
    <citation type="journal article" date="2021" name="BMC Genomics">
        <title>Datura genome reveals duplications of psychoactive alkaloid biosynthetic genes and high mutation rate following tissue culture.</title>
        <authorList>
            <person name="Rajewski A."/>
            <person name="Carter-House D."/>
            <person name="Stajich J."/>
            <person name="Litt A."/>
        </authorList>
    </citation>
    <scope>NUCLEOTIDE SEQUENCE [LARGE SCALE GENOMIC DNA]</scope>
    <source>
        <strain evidence="2">AR-01</strain>
    </source>
</reference>
<comment type="caution">
    <text evidence="2">The sequence shown here is derived from an EMBL/GenBank/DDBJ whole genome shotgun (WGS) entry which is preliminary data.</text>
</comment>
<dbReference type="PANTHER" id="PTHR47723:SF19">
    <property type="entry name" value="POLYNUCLEOTIDYL TRANSFERASE, RIBONUCLEASE H-LIKE SUPERFAMILY PROTEIN"/>
    <property type="match status" value="1"/>
</dbReference>
<dbReference type="Proteomes" id="UP000823775">
    <property type="component" value="Unassembled WGS sequence"/>
</dbReference>
<dbReference type="InterPro" id="IPR053151">
    <property type="entry name" value="RNase_H-like"/>
</dbReference>
<evidence type="ECO:0000313" key="3">
    <source>
        <dbReference type="Proteomes" id="UP000823775"/>
    </source>
</evidence>
<dbReference type="CDD" id="cd06222">
    <property type="entry name" value="RNase_H_like"/>
    <property type="match status" value="1"/>
</dbReference>
<gene>
    <name evidence="2" type="ORF">HAX54_022068</name>
</gene>
<keyword evidence="3" id="KW-1185">Reference proteome</keyword>
<protein>
    <recommendedName>
        <fullName evidence="1">RNase H type-1 domain-containing protein</fullName>
    </recommendedName>
</protein>
<dbReference type="SUPFAM" id="SSF53098">
    <property type="entry name" value="Ribonuclease H-like"/>
    <property type="match status" value="1"/>
</dbReference>
<evidence type="ECO:0000259" key="1">
    <source>
        <dbReference type="PROSITE" id="PS50879"/>
    </source>
</evidence>
<dbReference type="PROSITE" id="PS50879">
    <property type="entry name" value="RNASE_H_1"/>
    <property type="match status" value="1"/>
</dbReference>
<dbReference type="InterPro" id="IPR036397">
    <property type="entry name" value="RNaseH_sf"/>
</dbReference>
<dbReference type="PANTHER" id="PTHR47723">
    <property type="entry name" value="OS05G0353850 PROTEIN"/>
    <property type="match status" value="1"/>
</dbReference>
<evidence type="ECO:0000313" key="2">
    <source>
        <dbReference type="EMBL" id="MCD7453777.1"/>
    </source>
</evidence>
<dbReference type="Pfam" id="PF13456">
    <property type="entry name" value="RVT_3"/>
    <property type="match status" value="1"/>
</dbReference>
<dbReference type="InterPro" id="IPR012337">
    <property type="entry name" value="RNaseH-like_sf"/>
</dbReference>
<dbReference type="Gene3D" id="3.30.420.10">
    <property type="entry name" value="Ribonuclease H-like superfamily/Ribonuclease H"/>
    <property type="match status" value="1"/>
</dbReference>
<feature type="non-terminal residue" evidence="2">
    <location>
        <position position="1"/>
    </location>
</feature>
<name>A0ABS8S403_DATST</name>
<organism evidence="2 3">
    <name type="scientific">Datura stramonium</name>
    <name type="common">Jimsonweed</name>
    <name type="synonym">Common thornapple</name>
    <dbReference type="NCBI Taxonomy" id="4076"/>
    <lineage>
        <taxon>Eukaryota</taxon>
        <taxon>Viridiplantae</taxon>
        <taxon>Streptophyta</taxon>
        <taxon>Embryophyta</taxon>
        <taxon>Tracheophyta</taxon>
        <taxon>Spermatophyta</taxon>
        <taxon>Magnoliopsida</taxon>
        <taxon>eudicotyledons</taxon>
        <taxon>Gunneridae</taxon>
        <taxon>Pentapetalae</taxon>
        <taxon>asterids</taxon>
        <taxon>lamiids</taxon>
        <taxon>Solanales</taxon>
        <taxon>Solanaceae</taxon>
        <taxon>Solanoideae</taxon>
        <taxon>Datureae</taxon>
        <taxon>Datura</taxon>
    </lineage>
</organism>
<dbReference type="InterPro" id="IPR002156">
    <property type="entry name" value="RNaseH_domain"/>
</dbReference>
<feature type="domain" description="RNase H type-1" evidence="1">
    <location>
        <begin position="1"/>
        <end position="59"/>
    </location>
</feature>
<proteinExistence type="predicted"/>
<dbReference type="EMBL" id="JACEIK010000265">
    <property type="protein sequence ID" value="MCD7453777.1"/>
    <property type="molecule type" value="Genomic_DNA"/>
</dbReference>
<sequence>CGGIIRDNGGNLVNAYAVPLGVMTNNNAEAMALKCGLECYTDLCIQKLEIECDSKLLVE</sequence>